<dbReference type="AlphaFoldDB" id="A0A4Z2FPG3"/>
<keyword evidence="3" id="KW-1185">Reference proteome</keyword>
<organism evidence="2 3">
    <name type="scientific">Liparis tanakae</name>
    <name type="common">Tanaka's snailfish</name>
    <dbReference type="NCBI Taxonomy" id="230148"/>
    <lineage>
        <taxon>Eukaryota</taxon>
        <taxon>Metazoa</taxon>
        <taxon>Chordata</taxon>
        <taxon>Craniata</taxon>
        <taxon>Vertebrata</taxon>
        <taxon>Euteleostomi</taxon>
        <taxon>Actinopterygii</taxon>
        <taxon>Neopterygii</taxon>
        <taxon>Teleostei</taxon>
        <taxon>Neoteleostei</taxon>
        <taxon>Acanthomorphata</taxon>
        <taxon>Eupercaria</taxon>
        <taxon>Perciformes</taxon>
        <taxon>Cottioidei</taxon>
        <taxon>Cottales</taxon>
        <taxon>Liparidae</taxon>
        <taxon>Liparis</taxon>
    </lineage>
</organism>
<comment type="caution">
    <text evidence="2">The sequence shown here is derived from an EMBL/GenBank/DDBJ whole genome shotgun (WGS) entry which is preliminary data.</text>
</comment>
<sequence length="83" mass="8668">MTSANGAPHPREGGLWALDSWSSPAHRGQNAVAYEAASPRINSTFKTAAVKAAASEASITKTPVASQQLLWTFDLSIVLSAVT</sequence>
<evidence type="ECO:0000256" key="1">
    <source>
        <dbReference type="SAM" id="MobiDB-lite"/>
    </source>
</evidence>
<dbReference type="Proteomes" id="UP000314294">
    <property type="component" value="Unassembled WGS sequence"/>
</dbReference>
<evidence type="ECO:0000313" key="3">
    <source>
        <dbReference type="Proteomes" id="UP000314294"/>
    </source>
</evidence>
<evidence type="ECO:0000313" key="2">
    <source>
        <dbReference type="EMBL" id="TNN42673.1"/>
    </source>
</evidence>
<name>A0A4Z2FPG3_9TELE</name>
<accession>A0A4Z2FPG3</accession>
<feature type="region of interest" description="Disordered" evidence="1">
    <location>
        <begin position="1"/>
        <end position="20"/>
    </location>
</feature>
<gene>
    <name evidence="2" type="ORF">EYF80_047137</name>
</gene>
<reference evidence="2 3" key="1">
    <citation type="submission" date="2019-03" db="EMBL/GenBank/DDBJ databases">
        <title>First draft genome of Liparis tanakae, snailfish: a comprehensive survey of snailfish specific genes.</title>
        <authorList>
            <person name="Kim W."/>
            <person name="Song I."/>
            <person name="Jeong J.-H."/>
            <person name="Kim D."/>
            <person name="Kim S."/>
            <person name="Ryu S."/>
            <person name="Song J.Y."/>
            <person name="Lee S.K."/>
        </authorList>
    </citation>
    <scope>NUCLEOTIDE SEQUENCE [LARGE SCALE GENOMIC DNA]</scope>
    <source>
        <tissue evidence="2">Muscle</tissue>
    </source>
</reference>
<proteinExistence type="predicted"/>
<protein>
    <submittedName>
        <fullName evidence="2">Uncharacterized protein</fullName>
    </submittedName>
</protein>
<dbReference type="EMBL" id="SRLO01001020">
    <property type="protein sequence ID" value="TNN42673.1"/>
    <property type="molecule type" value="Genomic_DNA"/>
</dbReference>